<dbReference type="OMA" id="DPNPFRH"/>
<dbReference type="GO" id="GO:0071765">
    <property type="term" value="P:nuclear inner membrane organization"/>
    <property type="evidence" value="ECO:0007669"/>
    <property type="project" value="InterPro"/>
</dbReference>
<dbReference type="InParanoid" id="A0A1Y2M6A4"/>
<feature type="domain" description="Ima1 N-terminal" evidence="8">
    <location>
        <begin position="8"/>
        <end position="141"/>
    </location>
</feature>
<dbReference type="EMBL" id="KZ107840">
    <property type="protein sequence ID" value="OSS51512.1"/>
    <property type="molecule type" value="Genomic_DNA"/>
</dbReference>
<evidence type="ECO:0000256" key="4">
    <source>
        <dbReference type="ARBA" id="ARBA00023136"/>
    </source>
</evidence>
<protein>
    <recommendedName>
        <fullName evidence="8">Ima1 N-terminal domain-containing protein</fullName>
    </recommendedName>
</protein>
<keyword evidence="2 7" id="KW-0812">Transmembrane</keyword>
<evidence type="ECO:0000259" key="8">
    <source>
        <dbReference type="Pfam" id="PF09779"/>
    </source>
</evidence>
<evidence type="ECO:0000256" key="3">
    <source>
        <dbReference type="ARBA" id="ARBA00022989"/>
    </source>
</evidence>
<dbReference type="GO" id="GO:0034992">
    <property type="term" value="C:microtubule organizing center attachment site"/>
    <property type="evidence" value="ECO:0007669"/>
    <property type="project" value="TreeGrafter"/>
</dbReference>
<gene>
    <name evidence="9" type="ORF">B5807_03817</name>
</gene>
<evidence type="ECO:0000256" key="7">
    <source>
        <dbReference type="SAM" id="Phobius"/>
    </source>
</evidence>
<sequence>MPLLRRRIRCHFCNQQSRETVAHIPRTYLCPQCDAVNYFDERGNVTDPPTEDIAAAPAAAFHYATALPRSSSPVMPLPPEPESLFCRACERNQLLLNKTLAEYLPDEDDPEYDKYTSSLDAYRRELEDRYPQVCQDCLPRVQDQIRAAGYAAKADNLRRIIDRSREHSRTVQTSRQTWTLRLIALAKCIYICSVVSGLLWHTMGLTMAAQDDTDALEHVTWGTCLAMAFSVHRAHQRCVMSPFALSLLQASLLADWATIWWNPKLANKTNSITGRMQGLKLLWAVRAMVLTLRTAAFFYWKMMPTSPSNLASFHYTNMALLSAMTLSFTLTWKLVHIVYTPVALPEDTYIPSAPNTPQRPKSSYKPAHPQTSTFDTMAQGFTSSFQADSSSALPPSPTLTEASTTTSHYTEYTTPGRRSVYQDDSMDWTPTTRRFAAEAPDILPPQFGSRSPNPTAPALTRQQEPVSLFAKPDPNPFRHKVPPAPKAPLHRAADPWRRAAWAPPLQETTPNFFKTQRTTRSQSRAAQDPDRVPAAERPFSAAELAELAELDAGSGSGGRNGLEGLGVPRNVKRDAELFATPKFKYDYHGYGSRGDRTETGLEGAFNGLFSK</sequence>
<dbReference type="GO" id="GO:0044732">
    <property type="term" value="C:mitotic spindle pole body"/>
    <property type="evidence" value="ECO:0007669"/>
    <property type="project" value="TreeGrafter"/>
</dbReference>
<feature type="region of interest" description="Disordered" evidence="6">
    <location>
        <begin position="349"/>
        <end position="425"/>
    </location>
</feature>
<dbReference type="InterPro" id="IPR042321">
    <property type="entry name" value="Ima1"/>
</dbReference>
<dbReference type="Pfam" id="PF09779">
    <property type="entry name" value="Ima1_N"/>
    <property type="match status" value="1"/>
</dbReference>
<evidence type="ECO:0000256" key="1">
    <source>
        <dbReference type="ARBA" id="ARBA00004473"/>
    </source>
</evidence>
<feature type="transmembrane region" description="Helical" evidence="7">
    <location>
        <begin position="312"/>
        <end position="332"/>
    </location>
</feature>
<feature type="transmembrane region" description="Helical" evidence="7">
    <location>
        <begin position="243"/>
        <end position="261"/>
    </location>
</feature>
<feature type="compositionally biased region" description="Low complexity" evidence="6">
    <location>
        <begin position="389"/>
        <end position="415"/>
    </location>
</feature>
<feature type="compositionally biased region" description="Polar residues" evidence="6">
    <location>
        <begin position="369"/>
        <end position="388"/>
    </location>
</feature>
<name>A0A1Y2M6A4_EPING</name>
<dbReference type="STRING" id="105696.A0A1Y2M6A4"/>
<evidence type="ECO:0000256" key="6">
    <source>
        <dbReference type="SAM" id="MobiDB-lite"/>
    </source>
</evidence>
<accession>A0A1Y2M6A4</accession>
<keyword evidence="4 7" id="KW-0472">Membrane</keyword>
<evidence type="ECO:0000313" key="9">
    <source>
        <dbReference type="EMBL" id="OSS51512.1"/>
    </source>
</evidence>
<reference evidence="9 10" key="1">
    <citation type="journal article" date="2017" name="Genome Announc.">
        <title>Genome sequence of the saprophytic ascomycete Epicoccum nigrum ICMP 19927 strain isolated from New Zealand.</title>
        <authorList>
            <person name="Fokin M."/>
            <person name="Fleetwood D."/>
            <person name="Weir B.S."/>
            <person name="Villas-Boas S.G."/>
        </authorList>
    </citation>
    <scope>NUCLEOTIDE SEQUENCE [LARGE SCALE GENOMIC DNA]</scope>
    <source>
        <strain evidence="9 10">ICMP 19927</strain>
    </source>
</reference>
<feature type="compositionally biased region" description="Polar residues" evidence="6">
    <location>
        <begin position="515"/>
        <end position="525"/>
    </location>
</feature>
<keyword evidence="3 7" id="KW-1133">Transmembrane helix</keyword>
<organism evidence="9 10">
    <name type="scientific">Epicoccum nigrum</name>
    <name type="common">Soil fungus</name>
    <name type="synonym">Epicoccum purpurascens</name>
    <dbReference type="NCBI Taxonomy" id="105696"/>
    <lineage>
        <taxon>Eukaryota</taxon>
        <taxon>Fungi</taxon>
        <taxon>Dikarya</taxon>
        <taxon>Ascomycota</taxon>
        <taxon>Pezizomycotina</taxon>
        <taxon>Dothideomycetes</taxon>
        <taxon>Pleosporomycetidae</taxon>
        <taxon>Pleosporales</taxon>
        <taxon>Pleosporineae</taxon>
        <taxon>Didymellaceae</taxon>
        <taxon>Epicoccum</taxon>
    </lineage>
</organism>
<feature type="region of interest" description="Disordered" evidence="6">
    <location>
        <begin position="439"/>
        <end position="463"/>
    </location>
</feature>
<evidence type="ECO:0000256" key="2">
    <source>
        <dbReference type="ARBA" id="ARBA00022692"/>
    </source>
</evidence>
<dbReference type="AlphaFoldDB" id="A0A1Y2M6A4"/>
<dbReference type="PANTHER" id="PTHR28538:SF1">
    <property type="entry name" value="INTEGRAL INNER NUCLEAR MEMBRANE PROTEIN IMA1"/>
    <property type="match status" value="1"/>
</dbReference>
<feature type="transmembrane region" description="Helical" evidence="7">
    <location>
        <begin position="281"/>
        <end position="300"/>
    </location>
</feature>
<comment type="subcellular location">
    <subcellularLocation>
        <location evidence="1">Nucleus inner membrane</location>
        <topology evidence="1">Multi-pass membrane protein</topology>
    </subcellularLocation>
</comment>
<evidence type="ECO:0000313" key="10">
    <source>
        <dbReference type="Proteomes" id="UP000193240"/>
    </source>
</evidence>
<feature type="region of interest" description="Disordered" evidence="6">
    <location>
        <begin position="515"/>
        <end position="535"/>
    </location>
</feature>
<proteinExistence type="predicted"/>
<evidence type="ECO:0000256" key="5">
    <source>
        <dbReference type="ARBA" id="ARBA00023242"/>
    </source>
</evidence>
<dbReference type="PANTHER" id="PTHR28538">
    <property type="entry name" value="INTEGRAL INNER NUCLEAR MEMBRANE PROTEIN IMA1"/>
    <property type="match status" value="1"/>
</dbReference>
<dbReference type="InterPro" id="IPR018617">
    <property type="entry name" value="Ima1_N"/>
</dbReference>
<dbReference type="GO" id="GO:0005637">
    <property type="term" value="C:nuclear inner membrane"/>
    <property type="evidence" value="ECO:0007669"/>
    <property type="project" value="UniProtKB-SubCell"/>
</dbReference>
<feature type="transmembrane region" description="Helical" evidence="7">
    <location>
        <begin position="215"/>
        <end position="231"/>
    </location>
</feature>
<dbReference type="GO" id="GO:0034506">
    <property type="term" value="C:chromosome, centromeric core domain"/>
    <property type="evidence" value="ECO:0007669"/>
    <property type="project" value="TreeGrafter"/>
</dbReference>
<keyword evidence="5" id="KW-0539">Nucleus</keyword>
<keyword evidence="10" id="KW-1185">Reference proteome</keyword>
<feature type="transmembrane region" description="Helical" evidence="7">
    <location>
        <begin position="182"/>
        <end position="203"/>
    </location>
</feature>
<dbReference type="Proteomes" id="UP000193240">
    <property type="component" value="Unassembled WGS sequence"/>
</dbReference>